<dbReference type="AlphaFoldDB" id="A0A2T5G4J6"/>
<evidence type="ECO:0000313" key="1">
    <source>
        <dbReference type="EMBL" id="PTQ51120.1"/>
    </source>
</evidence>
<accession>A0A2T5G4J6</accession>
<organism evidence="1 2">
    <name type="scientific">Brockia lithotrophica</name>
    <dbReference type="NCBI Taxonomy" id="933949"/>
    <lineage>
        <taxon>Bacteria</taxon>
        <taxon>Bacillati</taxon>
        <taxon>Bacillota</taxon>
        <taxon>Bacilli</taxon>
        <taxon>Bacillales</taxon>
        <taxon>Bacillales Family X. Incertae Sedis</taxon>
        <taxon>Brockia</taxon>
    </lineage>
</organism>
<dbReference type="EMBL" id="PEBW01000007">
    <property type="protein sequence ID" value="PTQ51120.1"/>
    <property type="molecule type" value="Genomic_DNA"/>
</dbReference>
<comment type="caution">
    <text evidence="1">The sequence shown here is derived from an EMBL/GenBank/DDBJ whole genome shotgun (WGS) entry which is preliminary data.</text>
</comment>
<protein>
    <submittedName>
        <fullName evidence="1">Uncharacterized protein</fullName>
    </submittedName>
</protein>
<reference evidence="1 2" key="1">
    <citation type="submission" date="2017-08" db="EMBL/GenBank/DDBJ databases">
        <title>Burning lignite coal seam in the remote Altai Mountains harbors a hydrogen-driven thermophilic microbial community.</title>
        <authorList>
            <person name="Kadnikov V.V."/>
            <person name="Mardanov A.V."/>
            <person name="Ivasenko D."/>
            <person name="Beletsky A.V."/>
            <person name="Karnachuk O.V."/>
            <person name="Ravin N.V."/>
        </authorList>
    </citation>
    <scope>NUCLEOTIDE SEQUENCE [LARGE SCALE GENOMIC DNA]</scope>
    <source>
        <strain evidence="1">AL31</strain>
    </source>
</reference>
<name>A0A2T5G4J6_9BACL</name>
<dbReference type="Proteomes" id="UP000244016">
    <property type="component" value="Unassembled WGS sequence"/>
</dbReference>
<evidence type="ECO:0000313" key="2">
    <source>
        <dbReference type="Proteomes" id="UP000244016"/>
    </source>
</evidence>
<sequence length="70" mass="7572">MCFSGEGTAIDDCRRPTVRSCGGDRGTDEEVPYARSRRGRVAVRAFCGRSQGIAAVILPTSFCEKRAPYG</sequence>
<gene>
    <name evidence="1" type="ORF">BLITH_0550</name>
</gene>
<proteinExistence type="predicted"/>